<dbReference type="Pfam" id="PF01547">
    <property type="entry name" value="SBP_bac_1"/>
    <property type="match status" value="1"/>
</dbReference>
<dbReference type="NCBIfam" id="TIGR01409">
    <property type="entry name" value="TAT_signal_seq"/>
    <property type="match status" value="1"/>
</dbReference>
<evidence type="ECO:0000256" key="3">
    <source>
        <dbReference type="ARBA" id="ARBA00023136"/>
    </source>
</evidence>
<keyword evidence="5" id="KW-0449">Lipoprotein</keyword>
<evidence type="ECO:0000313" key="8">
    <source>
        <dbReference type="Proteomes" id="UP000461506"/>
    </source>
</evidence>
<evidence type="ECO:0000256" key="4">
    <source>
        <dbReference type="ARBA" id="ARBA00023139"/>
    </source>
</evidence>
<name>A0A844DRJ6_9FIRM</name>
<proteinExistence type="predicted"/>
<dbReference type="InterPro" id="IPR006059">
    <property type="entry name" value="SBP"/>
</dbReference>
<evidence type="ECO:0000256" key="6">
    <source>
        <dbReference type="SAM" id="MobiDB-lite"/>
    </source>
</evidence>
<dbReference type="Pfam" id="PF10518">
    <property type="entry name" value="TAT_signal"/>
    <property type="match status" value="1"/>
</dbReference>
<dbReference type="InterPro" id="IPR006311">
    <property type="entry name" value="TAT_signal"/>
</dbReference>
<keyword evidence="1" id="KW-1003">Cell membrane</keyword>
<dbReference type="EMBL" id="WKQN01000001">
    <property type="protein sequence ID" value="MSC61763.1"/>
    <property type="molecule type" value="Genomic_DNA"/>
</dbReference>
<evidence type="ECO:0000256" key="2">
    <source>
        <dbReference type="ARBA" id="ARBA00022729"/>
    </source>
</evidence>
<sequence length="634" mass="70506">MCISKVHRLLYSWRKIGIKKMKCKNLRMDFAPKTQYDRAIKGAWKSAESNPKKHEEPKKYEEKEKTNMKKISRRDFLKASAATSGAALLTACGSSGSSTASTATSTSSAESGPRTVSYWIDLANTSGADVKSMGDLYCWKAIEANTGINVEFQHPASGQAAEQFNLVVAGNEMPDIMYYSWATNYSGGADAAIEDGKIIPLQDYMEEYAPNMTHYFELHPDMLADITTDSGNIYGFPAIYTSTAEGSKEWQGVFDREPFAESFIGLVIRTDYLEQVGMDVPVTYDDWYNVLKAFKEKLGLKYPMCFVQMFEQMSVAISAGFGVCVPVSGFSAAYGYGINEENKVEFGPVKDGYKDYLAFLNKLYSEGLLDNDYMVLDRTSVQAKILQGDVGAWIEMMPTGLGNLKSQILKDDPNNTFSAVGVHEMVKTAGTENWYHQANQPFTGSVGAITGSCKDVKTAMELLDYGWGEEGNMLLNWGIEGESYEMVDGWPQFTDAIIHNKEGKAPSTAHSMYRQLNGPFPEDHWQRLVSKTDYSLAEGEIDQNIASLNTWSYENGKHYNGLPATTLLDSEQAAYSGAFNEIGTYVGEMTAKFITGTESLDNFDDYVKNVYSMGMQNCLDIQQEALDRYNARVK</sequence>
<keyword evidence="3" id="KW-0472">Membrane</keyword>
<dbReference type="PROSITE" id="PS51318">
    <property type="entry name" value="TAT"/>
    <property type="match status" value="1"/>
</dbReference>
<feature type="compositionally biased region" description="Basic and acidic residues" evidence="6">
    <location>
        <begin position="50"/>
        <end position="67"/>
    </location>
</feature>
<gene>
    <name evidence="7" type="ORF">GKD95_00065</name>
</gene>
<dbReference type="SUPFAM" id="SSF53850">
    <property type="entry name" value="Periplasmic binding protein-like II"/>
    <property type="match status" value="1"/>
</dbReference>
<reference evidence="7 8" key="1">
    <citation type="journal article" date="2019" name="Nat. Med.">
        <title>A library of human gut bacterial isolates paired with longitudinal multiomics data enables mechanistic microbiome research.</title>
        <authorList>
            <person name="Poyet M."/>
            <person name="Groussin M."/>
            <person name="Gibbons S.M."/>
            <person name="Avila-Pacheco J."/>
            <person name="Jiang X."/>
            <person name="Kearney S.M."/>
            <person name="Perrotta A.R."/>
            <person name="Berdy B."/>
            <person name="Zhao S."/>
            <person name="Lieberman T.D."/>
            <person name="Swanson P.K."/>
            <person name="Smith M."/>
            <person name="Roesemann S."/>
            <person name="Alexander J.E."/>
            <person name="Rich S.A."/>
            <person name="Livny J."/>
            <person name="Vlamakis H."/>
            <person name="Clish C."/>
            <person name="Bullock K."/>
            <person name="Deik A."/>
            <person name="Scott J."/>
            <person name="Pierce K.A."/>
            <person name="Xavier R.J."/>
            <person name="Alm E.J."/>
        </authorList>
    </citation>
    <scope>NUCLEOTIDE SEQUENCE [LARGE SCALE GENOMIC DNA]</scope>
    <source>
        <strain evidence="7 8">BIOML-A1</strain>
    </source>
</reference>
<keyword evidence="4" id="KW-0564">Palmitate</keyword>
<keyword evidence="2" id="KW-0732">Signal</keyword>
<evidence type="ECO:0000256" key="5">
    <source>
        <dbReference type="ARBA" id="ARBA00023288"/>
    </source>
</evidence>
<dbReference type="Proteomes" id="UP000461506">
    <property type="component" value="Unassembled WGS sequence"/>
</dbReference>
<dbReference type="AlphaFoldDB" id="A0A844DRJ6"/>
<dbReference type="Gene3D" id="3.40.190.10">
    <property type="entry name" value="Periplasmic binding protein-like II"/>
    <property type="match status" value="2"/>
</dbReference>
<comment type="caution">
    <text evidence="7">The sequence shown here is derived from an EMBL/GenBank/DDBJ whole genome shotgun (WGS) entry which is preliminary data.</text>
</comment>
<evidence type="ECO:0000256" key="1">
    <source>
        <dbReference type="ARBA" id="ARBA00022475"/>
    </source>
</evidence>
<protein>
    <submittedName>
        <fullName evidence="7">Extracellular solute-binding protein</fullName>
    </submittedName>
</protein>
<dbReference type="InterPro" id="IPR019546">
    <property type="entry name" value="TAT_signal_bac_arc"/>
</dbReference>
<feature type="region of interest" description="Disordered" evidence="6">
    <location>
        <begin position="93"/>
        <end position="112"/>
    </location>
</feature>
<dbReference type="PANTHER" id="PTHR43649:SF33">
    <property type="entry name" value="POLYGALACTURONAN_RHAMNOGALACTURONAN-BINDING PROTEIN YTCQ"/>
    <property type="match status" value="1"/>
</dbReference>
<dbReference type="InterPro" id="IPR050490">
    <property type="entry name" value="Bact_solute-bd_prot1"/>
</dbReference>
<accession>A0A844DRJ6</accession>
<dbReference type="PANTHER" id="PTHR43649">
    <property type="entry name" value="ARABINOSE-BINDING PROTEIN-RELATED"/>
    <property type="match status" value="1"/>
</dbReference>
<feature type="region of interest" description="Disordered" evidence="6">
    <location>
        <begin position="43"/>
        <end position="67"/>
    </location>
</feature>
<organism evidence="7 8">
    <name type="scientific">Faecalibacterium prausnitzii</name>
    <dbReference type="NCBI Taxonomy" id="853"/>
    <lineage>
        <taxon>Bacteria</taxon>
        <taxon>Bacillati</taxon>
        <taxon>Bacillota</taxon>
        <taxon>Clostridia</taxon>
        <taxon>Eubacteriales</taxon>
        <taxon>Oscillospiraceae</taxon>
        <taxon>Faecalibacterium</taxon>
    </lineage>
</organism>
<evidence type="ECO:0000313" key="7">
    <source>
        <dbReference type="EMBL" id="MSC61763.1"/>
    </source>
</evidence>